<sequence>MRLPVASAAEVRAYTGLLVRRHPRPLGLALALHALATASGLTTPWLLSRLLENPDARRIDLIAVGIAVFVVLQAVLTRQAFAASSRLGERVLAELREEFVERVLRLPLATVERAGTGDLLSRTTRDIDTLNRSVRHGLLQVVIALVTCLCTLGALVLTGPLLVLPVLLVVPVLWISTRWYLSRARDAYLRENAAWAEVIDGLAETVNGARTVVALGRERSRRDQADAQMALSYAAERRSLRLRTVWYPVLELSYVFPVTLTLLFGGWLYLNGHASLAQVTAATLYVQQLAHPLNLLLAELDELQLGGSSLARLLGVAGLAEDRKNREAPDGVELSAQDVRYAYGTRDVLHGVDLDLKPGERLAVVGPSGAGKSTLGRLLAGIDAPRTGSVTLDSVPLSELPLEELRHRITLVSQEHHVFRGTLRENLTLVRPASDEELTGALEAVGWSGPGLDTVVGSGGAELSSALAQQLALARLVLADPHTLVLDEATSLLNPQAARELERSLGAVLEGRTVVAIAHRLHTAHDADRVAVVEDGRITELGTHEELLALSGSYAALWRTWNGT</sequence>
<keyword evidence="6 7" id="KW-0472">Membrane</keyword>
<feature type="domain" description="ABC transmembrane type-1" evidence="9">
    <location>
        <begin position="28"/>
        <end position="305"/>
    </location>
</feature>
<keyword evidence="5 7" id="KW-1133">Transmembrane helix</keyword>
<feature type="transmembrane region" description="Helical" evidence="7">
    <location>
        <begin position="162"/>
        <end position="181"/>
    </location>
</feature>
<dbReference type="PROSITE" id="PS50929">
    <property type="entry name" value="ABC_TM1F"/>
    <property type="match status" value="1"/>
</dbReference>
<keyword evidence="4 10" id="KW-0067">ATP-binding</keyword>
<dbReference type="InterPro" id="IPR003439">
    <property type="entry name" value="ABC_transporter-like_ATP-bd"/>
</dbReference>
<name>A0ABN3U2K0_9ACTN</name>
<feature type="transmembrane region" description="Helical" evidence="7">
    <location>
        <begin position="59"/>
        <end position="76"/>
    </location>
</feature>
<dbReference type="InterPro" id="IPR039421">
    <property type="entry name" value="Type_1_exporter"/>
</dbReference>
<evidence type="ECO:0000256" key="2">
    <source>
        <dbReference type="ARBA" id="ARBA00022692"/>
    </source>
</evidence>
<feature type="domain" description="ABC transporter" evidence="8">
    <location>
        <begin position="334"/>
        <end position="560"/>
    </location>
</feature>
<evidence type="ECO:0000256" key="5">
    <source>
        <dbReference type="ARBA" id="ARBA00022989"/>
    </source>
</evidence>
<dbReference type="Pfam" id="PF00005">
    <property type="entry name" value="ABC_tran"/>
    <property type="match status" value="1"/>
</dbReference>
<dbReference type="InterPro" id="IPR011527">
    <property type="entry name" value="ABC1_TM_dom"/>
</dbReference>
<reference evidence="10 11" key="1">
    <citation type="journal article" date="2019" name="Int. J. Syst. Evol. Microbiol.">
        <title>The Global Catalogue of Microorganisms (GCM) 10K type strain sequencing project: providing services to taxonomists for standard genome sequencing and annotation.</title>
        <authorList>
            <consortium name="The Broad Institute Genomics Platform"/>
            <consortium name="The Broad Institute Genome Sequencing Center for Infectious Disease"/>
            <person name="Wu L."/>
            <person name="Ma J."/>
        </authorList>
    </citation>
    <scope>NUCLEOTIDE SEQUENCE [LARGE SCALE GENOMIC DNA]</scope>
    <source>
        <strain evidence="10 11">JCM 8201</strain>
    </source>
</reference>
<proteinExistence type="predicted"/>
<evidence type="ECO:0000256" key="3">
    <source>
        <dbReference type="ARBA" id="ARBA00022741"/>
    </source>
</evidence>
<evidence type="ECO:0000256" key="6">
    <source>
        <dbReference type="ARBA" id="ARBA00023136"/>
    </source>
</evidence>
<evidence type="ECO:0000313" key="11">
    <source>
        <dbReference type="Proteomes" id="UP001501842"/>
    </source>
</evidence>
<keyword evidence="3" id="KW-0547">Nucleotide-binding</keyword>
<dbReference type="CDD" id="cd07346">
    <property type="entry name" value="ABC_6TM_exporters"/>
    <property type="match status" value="1"/>
</dbReference>
<accession>A0ABN3U2K0</accession>
<gene>
    <name evidence="10" type="ORF">GCM10010439_18110</name>
</gene>
<dbReference type="GO" id="GO:0005524">
    <property type="term" value="F:ATP binding"/>
    <property type="evidence" value="ECO:0007669"/>
    <property type="project" value="UniProtKB-KW"/>
</dbReference>
<protein>
    <submittedName>
        <fullName evidence="10">ABC transporter ATP-binding protein</fullName>
    </submittedName>
</protein>
<evidence type="ECO:0000259" key="8">
    <source>
        <dbReference type="PROSITE" id="PS50893"/>
    </source>
</evidence>
<feature type="transmembrane region" description="Helical" evidence="7">
    <location>
        <begin position="137"/>
        <end position="156"/>
    </location>
</feature>
<dbReference type="PANTHER" id="PTHR43394">
    <property type="entry name" value="ATP-DEPENDENT PERMEASE MDL1, MITOCHONDRIAL"/>
    <property type="match status" value="1"/>
</dbReference>
<dbReference type="Gene3D" id="1.20.1560.10">
    <property type="entry name" value="ABC transporter type 1, transmembrane domain"/>
    <property type="match status" value="1"/>
</dbReference>
<dbReference type="InterPro" id="IPR003593">
    <property type="entry name" value="AAA+_ATPase"/>
</dbReference>
<dbReference type="PANTHER" id="PTHR43394:SF1">
    <property type="entry name" value="ATP-BINDING CASSETTE SUB-FAMILY B MEMBER 10, MITOCHONDRIAL"/>
    <property type="match status" value="1"/>
</dbReference>
<organism evidence="10 11">
    <name type="scientific">Actinocorallia aurantiaca</name>
    <dbReference type="NCBI Taxonomy" id="46204"/>
    <lineage>
        <taxon>Bacteria</taxon>
        <taxon>Bacillati</taxon>
        <taxon>Actinomycetota</taxon>
        <taxon>Actinomycetes</taxon>
        <taxon>Streptosporangiales</taxon>
        <taxon>Thermomonosporaceae</taxon>
        <taxon>Actinocorallia</taxon>
    </lineage>
</organism>
<keyword evidence="11" id="KW-1185">Reference proteome</keyword>
<comment type="subcellular location">
    <subcellularLocation>
        <location evidence="1">Cell membrane</location>
        <topology evidence="1">Multi-pass membrane protein</topology>
    </subcellularLocation>
</comment>
<dbReference type="EMBL" id="BAAATZ010000006">
    <property type="protein sequence ID" value="GAA2723264.1"/>
    <property type="molecule type" value="Genomic_DNA"/>
</dbReference>
<keyword evidence="2 7" id="KW-0812">Transmembrane</keyword>
<dbReference type="InterPro" id="IPR027417">
    <property type="entry name" value="P-loop_NTPase"/>
</dbReference>
<evidence type="ECO:0000313" key="10">
    <source>
        <dbReference type="EMBL" id="GAA2723264.1"/>
    </source>
</evidence>
<comment type="caution">
    <text evidence="10">The sequence shown here is derived from an EMBL/GenBank/DDBJ whole genome shotgun (WGS) entry which is preliminary data.</text>
</comment>
<evidence type="ECO:0000256" key="4">
    <source>
        <dbReference type="ARBA" id="ARBA00022840"/>
    </source>
</evidence>
<dbReference type="RefSeq" id="WP_344449787.1">
    <property type="nucleotide sequence ID" value="NZ_BAAATZ010000006.1"/>
</dbReference>
<feature type="transmembrane region" description="Helical" evidence="7">
    <location>
        <begin position="245"/>
        <end position="270"/>
    </location>
</feature>
<dbReference type="Gene3D" id="3.40.50.300">
    <property type="entry name" value="P-loop containing nucleotide triphosphate hydrolases"/>
    <property type="match status" value="1"/>
</dbReference>
<dbReference type="PROSITE" id="PS50893">
    <property type="entry name" value="ABC_TRANSPORTER_2"/>
    <property type="match status" value="1"/>
</dbReference>
<dbReference type="SUPFAM" id="SSF52540">
    <property type="entry name" value="P-loop containing nucleoside triphosphate hydrolases"/>
    <property type="match status" value="1"/>
</dbReference>
<evidence type="ECO:0000256" key="1">
    <source>
        <dbReference type="ARBA" id="ARBA00004651"/>
    </source>
</evidence>
<dbReference type="SMART" id="SM00382">
    <property type="entry name" value="AAA"/>
    <property type="match status" value="1"/>
</dbReference>
<dbReference type="Pfam" id="PF00664">
    <property type="entry name" value="ABC_membrane"/>
    <property type="match status" value="1"/>
</dbReference>
<evidence type="ECO:0000259" key="9">
    <source>
        <dbReference type="PROSITE" id="PS50929"/>
    </source>
</evidence>
<feature type="transmembrane region" description="Helical" evidence="7">
    <location>
        <begin position="26"/>
        <end position="47"/>
    </location>
</feature>
<dbReference type="SUPFAM" id="SSF90123">
    <property type="entry name" value="ABC transporter transmembrane region"/>
    <property type="match status" value="1"/>
</dbReference>
<dbReference type="InterPro" id="IPR036640">
    <property type="entry name" value="ABC1_TM_sf"/>
</dbReference>
<dbReference type="Proteomes" id="UP001501842">
    <property type="component" value="Unassembled WGS sequence"/>
</dbReference>
<evidence type="ECO:0000256" key="7">
    <source>
        <dbReference type="SAM" id="Phobius"/>
    </source>
</evidence>